<protein>
    <recommendedName>
        <fullName evidence="4">CBM2 domain-containing protein</fullName>
    </recommendedName>
</protein>
<reference evidence="2 3" key="1">
    <citation type="submission" date="2023-07" db="EMBL/GenBank/DDBJ databases">
        <title>Sequencing the genomes of 1000 actinobacteria strains.</title>
        <authorList>
            <person name="Klenk H.-P."/>
        </authorList>
    </citation>
    <scope>NUCLEOTIDE SEQUENCE [LARGE SCALE GENOMIC DNA]</scope>
    <source>
        <strain evidence="2 3">DSM 14785</strain>
    </source>
</reference>
<keyword evidence="1" id="KW-0732">Signal</keyword>
<evidence type="ECO:0000256" key="1">
    <source>
        <dbReference type="SAM" id="SignalP"/>
    </source>
</evidence>
<accession>A0ABU0GK40</accession>
<evidence type="ECO:0000313" key="2">
    <source>
        <dbReference type="EMBL" id="MDQ0425453.1"/>
    </source>
</evidence>
<evidence type="ECO:0008006" key="4">
    <source>
        <dbReference type="Google" id="ProtNLM"/>
    </source>
</evidence>
<keyword evidence="3" id="KW-1185">Reference proteome</keyword>
<comment type="caution">
    <text evidence="2">The sequence shown here is derived from an EMBL/GenBank/DDBJ whole genome shotgun (WGS) entry which is preliminary data.</text>
</comment>
<dbReference type="EMBL" id="JAUSVM010000001">
    <property type="protein sequence ID" value="MDQ0425453.1"/>
    <property type="molecule type" value="Genomic_DNA"/>
</dbReference>
<feature type="chain" id="PRO_5046391829" description="CBM2 domain-containing protein" evidence="1">
    <location>
        <begin position="22"/>
        <end position="176"/>
    </location>
</feature>
<gene>
    <name evidence="2" type="ORF">JO380_001834</name>
</gene>
<evidence type="ECO:0000313" key="3">
    <source>
        <dbReference type="Proteomes" id="UP001240250"/>
    </source>
</evidence>
<proteinExistence type="predicted"/>
<organism evidence="2 3">
    <name type="scientific">Cellulomonas iranensis</name>
    <dbReference type="NCBI Taxonomy" id="76862"/>
    <lineage>
        <taxon>Bacteria</taxon>
        <taxon>Bacillati</taxon>
        <taxon>Actinomycetota</taxon>
        <taxon>Actinomycetes</taxon>
        <taxon>Micrococcales</taxon>
        <taxon>Cellulomonadaceae</taxon>
        <taxon>Cellulomonas</taxon>
    </lineage>
</organism>
<dbReference type="RefSeq" id="WP_134851553.1">
    <property type="nucleotide sequence ID" value="NZ_CP194061.1"/>
</dbReference>
<feature type="signal peptide" evidence="1">
    <location>
        <begin position="1"/>
        <end position="21"/>
    </location>
</feature>
<sequence>MRRLVLGAVVVAVALALPVPAAGAVPADGLVTTEVDGVTVTTTEPIETAEALAAFLLSATPKDVEVDVDTGGVVSVTERVVPTVTPFVTVSGACGAGDACLVSGSAPLTDYGFRGPAGTVTGSWPSRVRWRTGSRTAQAWYRHPQTSVTTSWGGVLGPNTQVTASVLVTAVRVTLY</sequence>
<name>A0ABU0GK40_9CELL</name>
<dbReference type="Proteomes" id="UP001240250">
    <property type="component" value="Unassembled WGS sequence"/>
</dbReference>